<evidence type="ECO:0000313" key="15">
    <source>
        <dbReference type="Proteomes" id="UP000019376"/>
    </source>
</evidence>
<dbReference type="HOGENOM" id="CLU_051870_1_0_1"/>
<evidence type="ECO:0000256" key="2">
    <source>
        <dbReference type="ARBA" id="ARBA00004586"/>
    </source>
</evidence>
<dbReference type="SUPFAM" id="SSF64005">
    <property type="entry name" value="Undecaprenyl diphosphate synthase"/>
    <property type="match status" value="1"/>
</dbReference>
<evidence type="ECO:0000256" key="12">
    <source>
        <dbReference type="ARBA" id="ARBA00047353"/>
    </source>
</evidence>
<keyword evidence="15" id="KW-1185">Reference proteome</keyword>
<comment type="similarity">
    <text evidence="4">Belongs to the UPP synthase family.</text>
</comment>
<evidence type="ECO:0000313" key="14">
    <source>
        <dbReference type="EMBL" id="EPS31916.1"/>
    </source>
</evidence>
<dbReference type="OrthoDB" id="19639at2759"/>
<evidence type="ECO:0000256" key="3">
    <source>
        <dbReference type="ARBA" id="ARBA00004922"/>
    </source>
</evidence>
<dbReference type="InterPro" id="IPR038887">
    <property type="entry name" value="Nus1/NgBR"/>
</dbReference>
<evidence type="ECO:0000256" key="8">
    <source>
        <dbReference type="ARBA" id="ARBA00022824"/>
    </source>
</evidence>
<sequence length="372" mass="41623">MVSRTDRETLRAELRARGDTKLNATERENLLKPYLPDPADLEPTSSSVNSPSQSRTGANPSQRRQRPRKKPIRTFLKSQLYKLTYAITHIFFGIVVRLLQAYHAVVDRVFAIVYHHHRTPELIRKDVRGLKRLPEHLSVILTLHKEDDALAVLMDEVAELAAWSASAGIPQLSVYEKSGILKSCIPALHQNISTKLTSYFGTSAQQPSLQLFAPHHPVYAVSTPRTESSPSNTQSQSLTILLLSATDGRETIVDLTKTLAEMSQNGKLSPDDITPELVDAELSDITTQPLQTQLGKRSPGARPIMKPEPDLLLVFGSFLKLDGYPPWQIRLTEMYCTGDHNHGMTGYGEAVEYQGFMRGLWHYAGAQMRFGR</sequence>
<dbReference type="GO" id="GO:0005789">
    <property type="term" value="C:endoplasmic reticulum membrane"/>
    <property type="evidence" value="ECO:0007669"/>
    <property type="project" value="UniProtKB-SubCell"/>
</dbReference>
<comment type="pathway">
    <text evidence="3">Protein modification; protein glycosylation.</text>
</comment>
<keyword evidence="11" id="KW-0472">Membrane</keyword>
<keyword evidence="10" id="KW-1133">Transmembrane helix</keyword>
<evidence type="ECO:0000256" key="5">
    <source>
        <dbReference type="ARBA" id="ARBA00012596"/>
    </source>
</evidence>
<keyword evidence="8" id="KW-0256">Endoplasmic reticulum</keyword>
<evidence type="ECO:0000256" key="7">
    <source>
        <dbReference type="ARBA" id="ARBA00022692"/>
    </source>
</evidence>
<evidence type="ECO:0000256" key="11">
    <source>
        <dbReference type="ARBA" id="ARBA00023136"/>
    </source>
</evidence>
<dbReference type="GO" id="GO:1904423">
    <property type="term" value="C:dehydrodolichyl diphosphate synthase complex"/>
    <property type="evidence" value="ECO:0007669"/>
    <property type="project" value="InterPro"/>
</dbReference>
<organism evidence="14 15">
    <name type="scientific">Penicillium oxalicum (strain 114-2 / CGMCC 5302)</name>
    <name type="common">Penicillium decumbens</name>
    <dbReference type="NCBI Taxonomy" id="933388"/>
    <lineage>
        <taxon>Eukaryota</taxon>
        <taxon>Fungi</taxon>
        <taxon>Dikarya</taxon>
        <taxon>Ascomycota</taxon>
        <taxon>Pezizomycotina</taxon>
        <taxon>Eurotiomycetes</taxon>
        <taxon>Eurotiomycetidae</taxon>
        <taxon>Eurotiales</taxon>
        <taxon>Aspergillaceae</taxon>
        <taxon>Penicillium</taxon>
    </lineage>
</organism>
<dbReference type="InterPro" id="IPR036424">
    <property type="entry name" value="UPP_synth-like_sf"/>
</dbReference>
<dbReference type="AlphaFoldDB" id="S7ZT59"/>
<keyword evidence="6" id="KW-0808">Transferase</keyword>
<evidence type="ECO:0000256" key="9">
    <source>
        <dbReference type="ARBA" id="ARBA00022842"/>
    </source>
</evidence>
<keyword evidence="7" id="KW-0812">Transmembrane</keyword>
<comment type="subcellular location">
    <subcellularLocation>
        <location evidence="2">Endoplasmic reticulum membrane</location>
    </subcellularLocation>
</comment>
<dbReference type="EMBL" id="KB644414">
    <property type="protein sequence ID" value="EPS31916.1"/>
    <property type="molecule type" value="Genomic_DNA"/>
</dbReference>
<protein>
    <recommendedName>
        <fullName evidence="5">ditrans,polycis-polyprenyl diphosphate synthase [(2E,6E)-farnesyldiphosphate specific]</fullName>
        <ecNumber evidence="5">2.5.1.87</ecNumber>
    </recommendedName>
</protein>
<proteinExistence type="inferred from homology"/>
<feature type="compositionally biased region" description="Basic and acidic residues" evidence="13">
    <location>
        <begin position="1"/>
        <end position="30"/>
    </location>
</feature>
<comment type="catalytic activity">
    <reaction evidence="12">
        <text>n isopentenyl diphosphate + (2E,6E)-farnesyl diphosphate = a di-trans,poly-cis-polyprenyl diphosphate + n diphosphate</text>
        <dbReference type="Rhea" id="RHEA:53008"/>
        <dbReference type="Rhea" id="RHEA-COMP:19494"/>
        <dbReference type="ChEBI" id="CHEBI:33019"/>
        <dbReference type="ChEBI" id="CHEBI:128769"/>
        <dbReference type="ChEBI" id="CHEBI:136960"/>
        <dbReference type="ChEBI" id="CHEBI:175763"/>
        <dbReference type="EC" id="2.5.1.87"/>
    </reaction>
</comment>
<evidence type="ECO:0000256" key="13">
    <source>
        <dbReference type="SAM" id="MobiDB-lite"/>
    </source>
</evidence>
<dbReference type="eggNOG" id="KOG2818">
    <property type="taxonomic scope" value="Eukaryota"/>
</dbReference>
<dbReference type="Proteomes" id="UP000019376">
    <property type="component" value="Unassembled WGS sequence"/>
</dbReference>
<keyword evidence="9" id="KW-0460">Magnesium</keyword>
<evidence type="ECO:0000256" key="6">
    <source>
        <dbReference type="ARBA" id="ARBA00022679"/>
    </source>
</evidence>
<dbReference type="EC" id="2.5.1.87" evidence="5"/>
<accession>S7ZT59</accession>
<dbReference type="PANTHER" id="PTHR21528:SF0">
    <property type="entry name" value="DEHYDRODOLICHYL DIPHOSPHATE SYNTHASE COMPLEX SUBUNIT NUS1"/>
    <property type="match status" value="1"/>
</dbReference>
<dbReference type="GO" id="GO:0045547">
    <property type="term" value="F:ditrans,polycis-polyprenyl diphosphate synthase [(2E,6E)-farnesyl diphosphate specific] activity"/>
    <property type="evidence" value="ECO:0007669"/>
    <property type="project" value="UniProtKB-EC"/>
</dbReference>
<evidence type="ECO:0000256" key="1">
    <source>
        <dbReference type="ARBA" id="ARBA00001946"/>
    </source>
</evidence>
<comment type="cofactor">
    <cofactor evidence="1">
        <name>Mg(2+)</name>
        <dbReference type="ChEBI" id="CHEBI:18420"/>
    </cofactor>
</comment>
<reference evidence="14 15" key="1">
    <citation type="journal article" date="2013" name="PLoS ONE">
        <title>Genomic and secretomic analyses reveal unique features of the lignocellulolytic enzyme system of Penicillium decumbens.</title>
        <authorList>
            <person name="Liu G."/>
            <person name="Zhang L."/>
            <person name="Wei X."/>
            <person name="Zou G."/>
            <person name="Qin Y."/>
            <person name="Ma L."/>
            <person name="Li J."/>
            <person name="Zheng H."/>
            <person name="Wang S."/>
            <person name="Wang C."/>
            <person name="Xun L."/>
            <person name="Zhao G.-P."/>
            <person name="Zhou Z."/>
            <person name="Qu Y."/>
        </authorList>
    </citation>
    <scope>NUCLEOTIDE SEQUENCE [LARGE SCALE GENOMIC DNA]</scope>
    <source>
        <strain evidence="15">114-2 / CGMCC 5302</strain>
    </source>
</reference>
<name>S7ZT59_PENO1</name>
<evidence type="ECO:0000256" key="4">
    <source>
        <dbReference type="ARBA" id="ARBA00005432"/>
    </source>
</evidence>
<gene>
    <name evidence="14" type="ORF">PDE_06875</name>
</gene>
<evidence type="ECO:0000256" key="10">
    <source>
        <dbReference type="ARBA" id="ARBA00022989"/>
    </source>
</evidence>
<dbReference type="Gene3D" id="3.40.1180.10">
    <property type="entry name" value="Decaprenyl diphosphate synthase-like"/>
    <property type="match status" value="1"/>
</dbReference>
<dbReference type="PANTHER" id="PTHR21528">
    <property type="entry name" value="DEHYDRODOLICHYL DIPHOSPHATE SYNTHASE COMPLEX SUBUNIT NUS1"/>
    <property type="match status" value="1"/>
</dbReference>
<dbReference type="PhylomeDB" id="S7ZT59"/>
<feature type="region of interest" description="Disordered" evidence="13">
    <location>
        <begin position="1"/>
        <end position="70"/>
    </location>
</feature>
<feature type="compositionally biased region" description="Low complexity" evidence="13">
    <location>
        <begin position="45"/>
        <end position="54"/>
    </location>
</feature>
<dbReference type="STRING" id="933388.S7ZT59"/>
<dbReference type="UniPathway" id="UPA00378"/>